<evidence type="ECO:0000313" key="3">
    <source>
        <dbReference type="Proteomes" id="UP000003175"/>
    </source>
</evidence>
<feature type="region of interest" description="Disordered" evidence="1">
    <location>
        <begin position="141"/>
        <end position="168"/>
    </location>
</feature>
<organism evidence="2 3">
    <name type="scientific">Selenomonas noxia F0398</name>
    <dbReference type="NCBI Taxonomy" id="702437"/>
    <lineage>
        <taxon>Bacteria</taxon>
        <taxon>Bacillati</taxon>
        <taxon>Bacillota</taxon>
        <taxon>Negativicutes</taxon>
        <taxon>Selenomonadales</taxon>
        <taxon>Selenomonadaceae</taxon>
        <taxon>Selenomonas</taxon>
    </lineage>
</organism>
<gene>
    <name evidence="2" type="ORF">HMPREF9432_01920</name>
</gene>
<name>A0ABN0DMU0_9FIRM</name>
<keyword evidence="3" id="KW-1185">Reference proteome</keyword>
<dbReference type="Proteomes" id="UP000003175">
    <property type="component" value="Unassembled WGS sequence"/>
</dbReference>
<proteinExistence type="predicted"/>
<protein>
    <submittedName>
        <fullName evidence="2">Uncharacterized protein</fullName>
    </submittedName>
</protein>
<sequence>MLYKGAPPFSMSALYIIMNFNPRAPCGARQRGQSLYFVIVCFNPRAPCGARQLQDIRNIRINEFQSTRPVWGATWAYGLCPVPSWRFNPRAPCGARRQISVCIVPDRPFQSTRPMRGATGTEQCGCPPEAVSIHAPHAGRDAHRGVLRSSRGGFNPRAPCGARPSSGV</sequence>
<accession>A0ABN0DMU0</accession>
<evidence type="ECO:0000256" key="1">
    <source>
        <dbReference type="SAM" id="MobiDB-lite"/>
    </source>
</evidence>
<comment type="caution">
    <text evidence="2">The sequence shown here is derived from an EMBL/GenBank/DDBJ whole genome shotgun (WGS) entry which is preliminary data.</text>
</comment>
<evidence type="ECO:0000313" key="2">
    <source>
        <dbReference type="EMBL" id="EHG23340.1"/>
    </source>
</evidence>
<reference evidence="2 3" key="1">
    <citation type="submission" date="2011-08" db="EMBL/GenBank/DDBJ databases">
        <title>The Genome Sequence of Selenomonas noxia F0398.</title>
        <authorList>
            <consortium name="The Broad Institute Genome Sequencing Platform"/>
            <person name="Earl A."/>
            <person name="Ward D."/>
            <person name="Feldgarden M."/>
            <person name="Gevers D."/>
            <person name="Izard J."/>
            <person name="Ganesan A."/>
            <person name="Blanton J.M."/>
            <person name="Baranova O.V."/>
            <person name="Tanner A.C."/>
            <person name="Dewhirst F.E."/>
            <person name="Young S.K."/>
            <person name="Zeng Q."/>
            <person name="Gargeya S."/>
            <person name="Fitzgerald M."/>
            <person name="Haas B."/>
            <person name="Abouelleil A."/>
            <person name="Alvarado L."/>
            <person name="Arachchi H.M."/>
            <person name="Berlin A."/>
            <person name="Brown A."/>
            <person name="Chapman S.B."/>
            <person name="Chen Z."/>
            <person name="Dunbar C."/>
            <person name="Freedman E."/>
            <person name="Gearin G."/>
            <person name="Gellesch M."/>
            <person name="Goldberg J."/>
            <person name="Griggs A."/>
            <person name="Gujja S."/>
            <person name="Heiman D."/>
            <person name="Howarth C."/>
            <person name="Larson L."/>
            <person name="Lui A."/>
            <person name="MacDonald P.J.P."/>
            <person name="Montmayeur A."/>
            <person name="Murphy C."/>
            <person name="Neiman D."/>
            <person name="Pearson M."/>
            <person name="Priest M."/>
            <person name="Roberts A."/>
            <person name="Saif S."/>
            <person name="Shea T."/>
            <person name="Shenoy N."/>
            <person name="Sisk P."/>
            <person name="Stolte C."/>
            <person name="Sykes S."/>
            <person name="Wortman J."/>
            <person name="Nusbaum C."/>
            <person name="Birren B."/>
        </authorList>
    </citation>
    <scope>NUCLEOTIDE SEQUENCE [LARGE SCALE GENOMIC DNA]</scope>
    <source>
        <strain evidence="2 3">F0398</strain>
    </source>
</reference>
<dbReference type="EMBL" id="ADGH01000019">
    <property type="protein sequence ID" value="EHG23340.1"/>
    <property type="molecule type" value="Genomic_DNA"/>
</dbReference>